<evidence type="ECO:0000256" key="2">
    <source>
        <dbReference type="ARBA" id="ARBA00022475"/>
    </source>
</evidence>
<dbReference type="GO" id="GO:0005886">
    <property type="term" value="C:plasma membrane"/>
    <property type="evidence" value="ECO:0007669"/>
    <property type="project" value="UniProtKB-SubCell"/>
</dbReference>
<comment type="subcellular location">
    <subcellularLocation>
        <location evidence="1">Cell membrane</location>
        <topology evidence="1">Multi-pass membrane protein</topology>
    </subcellularLocation>
</comment>
<dbReference type="Pfam" id="PF02653">
    <property type="entry name" value="BPD_transp_2"/>
    <property type="match status" value="1"/>
</dbReference>
<dbReference type="PANTHER" id="PTHR32196">
    <property type="entry name" value="ABC TRANSPORTER PERMEASE PROTEIN YPHD-RELATED-RELATED"/>
    <property type="match status" value="1"/>
</dbReference>
<feature type="transmembrane region" description="Helical" evidence="6">
    <location>
        <begin position="106"/>
        <end position="129"/>
    </location>
</feature>
<gene>
    <name evidence="7" type="ORF">GGD46_003409</name>
</gene>
<keyword evidence="2" id="KW-1003">Cell membrane</keyword>
<evidence type="ECO:0000256" key="1">
    <source>
        <dbReference type="ARBA" id="ARBA00004651"/>
    </source>
</evidence>
<keyword evidence="5 6" id="KW-0472">Membrane</keyword>
<dbReference type="AlphaFoldDB" id="A0A7X0MD06"/>
<organism evidence="7 8">
    <name type="scientific">Rhizobium lusitanum</name>
    <dbReference type="NCBI Taxonomy" id="293958"/>
    <lineage>
        <taxon>Bacteria</taxon>
        <taxon>Pseudomonadati</taxon>
        <taxon>Pseudomonadota</taxon>
        <taxon>Alphaproteobacteria</taxon>
        <taxon>Hyphomicrobiales</taxon>
        <taxon>Rhizobiaceae</taxon>
        <taxon>Rhizobium/Agrobacterium group</taxon>
        <taxon>Rhizobium</taxon>
    </lineage>
</organism>
<keyword evidence="3 6" id="KW-0812">Transmembrane</keyword>
<dbReference type="InterPro" id="IPR001851">
    <property type="entry name" value="ABC_transp_permease"/>
</dbReference>
<reference evidence="7 8" key="1">
    <citation type="submission" date="2020-08" db="EMBL/GenBank/DDBJ databases">
        <title>Genomic Encyclopedia of Type Strains, Phase IV (KMG-V): Genome sequencing to study the core and pangenomes of soil and plant-associated prokaryotes.</title>
        <authorList>
            <person name="Whitman W."/>
        </authorList>
    </citation>
    <scope>NUCLEOTIDE SEQUENCE [LARGE SCALE GENOMIC DNA]</scope>
    <source>
        <strain evidence="7 8">SEMIA 4060</strain>
    </source>
</reference>
<feature type="transmembrane region" description="Helical" evidence="6">
    <location>
        <begin position="185"/>
        <end position="210"/>
    </location>
</feature>
<evidence type="ECO:0000256" key="5">
    <source>
        <dbReference type="ARBA" id="ARBA00023136"/>
    </source>
</evidence>
<sequence>MTSNVDGDERTLKERFSDSRQKLLAFSGLVVLIVLFAAVKPEDFLQVSTLTNILTSTAVNGTLAIAATMIIITGGIDLSIGTLMTFCAVAAGVFITWLGLPMPLGVVGAILTGVVCGGISGFLIAYAKIPPFITTLGMMLIYKGLSLQITNTKPIYFTQSPEFQQIASGSIIKDIIPGLPIANSALIMAIVAIVVAFVLANTLFGRFIFALGSNEEALRLSGVNVDRWKMAVYAVAGGICAIAGLLIASRGNSAQPAQGMGFELDAIAAVVIGGTSLAGGRGTVLGTMIGAFVMSVVQYGLRLYGMASEKQVMVTGLIIILAVYSDIFWRRKA</sequence>
<dbReference type="GO" id="GO:0022857">
    <property type="term" value="F:transmembrane transporter activity"/>
    <property type="evidence" value="ECO:0007669"/>
    <property type="project" value="InterPro"/>
</dbReference>
<feature type="transmembrane region" description="Helical" evidence="6">
    <location>
        <begin position="53"/>
        <end position="73"/>
    </location>
</feature>
<evidence type="ECO:0000256" key="6">
    <source>
        <dbReference type="SAM" id="Phobius"/>
    </source>
</evidence>
<accession>A0A7X0MD06</accession>
<dbReference type="RefSeq" id="WP_184705789.1">
    <property type="nucleotide sequence ID" value="NZ_JACHBG010000007.1"/>
</dbReference>
<dbReference type="EMBL" id="JACHBG010000007">
    <property type="protein sequence ID" value="MBB6486114.1"/>
    <property type="molecule type" value="Genomic_DNA"/>
</dbReference>
<feature type="transmembrane region" description="Helical" evidence="6">
    <location>
        <begin position="312"/>
        <end position="329"/>
    </location>
</feature>
<dbReference type="Proteomes" id="UP000565576">
    <property type="component" value="Unassembled WGS sequence"/>
</dbReference>
<feature type="transmembrane region" description="Helical" evidence="6">
    <location>
        <begin position="80"/>
        <end position="100"/>
    </location>
</feature>
<feature type="transmembrane region" description="Helical" evidence="6">
    <location>
        <begin position="23"/>
        <end position="41"/>
    </location>
</feature>
<evidence type="ECO:0000313" key="7">
    <source>
        <dbReference type="EMBL" id="MBB6486114.1"/>
    </source>
</evidence>
<keyword evidence="4 6" id="KW-1133">Transmembrane helix</keyword>
<protein>
    <submittedName>
        <fullName evidence="7">Ribose transport system permease protein</fullName>
    </submittedName>
</protein>
<name>A0A7X0MD06_9HYPH</name>
<dbReference type="PANTHER" id="PTHR32196:SF72">
    <property type="entry name" value="RIBOSE IMPORT PERMEASE PROTEIN RBSC"/>
    <property type="match status" value="1"/>
</dbReference>
<comment type="caution">
    <text evidence="7">The sequence shown here is derived from an EMBL/GenBank/DDBJ whole genome shotgun (WGS) entry which is preliminary data.</text>
</comment>
<proteinExistence type="predicted"/>
<dbReference type="CDD" id="cd06579">
    <property type="entry name" value="TM_PBP1_transp_AraH_like"/>
    <property type="match status" value="1"/>
</dbReference>
<evidence type="ECO:0000256" key="3">
    <source>
        <dbReference type="ARBA" id="ARBA00022692"/>
    </source>
</evidence>
<evidence type="ECO:0000256" key="4">
    <source>
        <dbReference type="ARBA" id="ARBA00022989"/>
    </source>
</evidence>
<feature type="transmembrane region" description="Helical" evidence="6">
    <location>
        <begin position="230"/>
        <end position="248"/>
    </location>
</feature>
<evidence type="ECO:0000313" key="8">
    <source>
        <dbReference type="Proteomes" id="UP000565576"/>
    </source>
</evidence>